<keyword evidence="2" id="KW-1185">Reference proteome</keyword>
<name>A0ABD6D896_9EURY</name>
<dbReference type="EMBL" id="JBHUDM010000002">
    <property type="protein sequence ID" value="MFD1641995.1"/>
    <property type="molecule type" value="Genomic_DNA"/>
</dbReference>
<reference evidence="1 2" key="1">
    <citation type="journal article" date="2019" name="Int. J. Syst. Evol. Microbiol.">
        <title>The Global Catalogue of Microorganisms (GCM) 10K type strain sequencing project: providing services to taxonomists for standard genome sequencing and annotation.</title>
        <authorList>
            <consortium name="The Broad Institute Genomics Platform"/>
            <consortium name="The Broad Institute Genome Sequencing Center for Infectious Disease"/>
            <person name="Wu L."/>
            <person name="Ma J."/>
        </authorList>
    </citation>
    <scope>NUCLEOTIDE SEQUENCE [LARGE SCALE GENOMIC DNA]</scope>
    <source>
        <strain evidence="1 2">CGMCC 1.10593</strain>
    </source>
</reference>
<sequence length="282" mass="32070">MNQRLTHLSRRAGRDAVERLTHLPETAWCSAKHYALKRFDRPGGPIDDAVLETVLAQYPETDVVFVHIGLSDIKTALQENPYDAITEKLDATFESVLAPGFTRSFRETGVFDIQETPPELGAFSSLFFEDATYRTPDPLHSILVDGPYRFDGCGFRDTFSPDGPYGQLSADNVLYLNIGTPWLISTQLHYVERVCDVPYAETVEIEGELTVDGTTERITQRNYTKNNYLYFWNRRGLRDDMVAAGVMDHYVLNGLNVMGMRAGEMEAFLTERIDEDPYYLVR</sequence>
<dbReference type="Proteomes" id="UP001597052">
    <property type="component" value="Unassembled WGS sequence"/>
</dbReference>
<dbReference type="InterPro" id="IPR028345">
    <property type="entry name" value="Antibiotic_NAT-like"/>
</dbReference>
<accession>A0ABD6D896</accession>
<dbReference type="AlphaFoldDB" id="A0ABD6D896"/>
<dbReference type="Pfam" id="PF02522">
    <property type="entry name" value="Antibiotic_NAT"/>
    <property type="match status" value="1"/>
</dbReference>
<gene>
    <name evidence="1" type="ORF">ACFSBW_08930</name>
</gene>
<dbReference type="RefSeq" id="WP_256395630.1">
    <property type="nucleotide sequence ID" value="NZ_JANHDJ010000002.1"/>
</dbReference>
<comment type="caution">
    <text evidence="1">The sequence shown here is derived from an EMBL/GenBank/DDBJ whole genome shotgun (WGS) entry which is preliminary data.</text>
</comment>
<evidence type="ECO:0000313" key="1">
    <source>
        <dbReference type="EMBL" id="MFD1641995.1"/>
    </source>
</evidence>
<dbReference type="SUPFAM" id="SSF110710">
    <property type="entry name" value="TTHA0583/YokD-like"/>
    <property type="match status" value="1"/>
</dbReference>
<dbReference type="InterPro" id="IPR003679">
    <property type="entry name" value="Amioglycoside_AcTrfase"/>
</dbReference>
<proteinExistence type="predicted"/>
<organism evidence="1 2">
    <name type="scientific">Halohasta litorea</name>
    <dbReference type="NCBI Taxonomy" id="869891"/>
    <lineage>
        <taxon>Archaea</taxon>
        <taxon>Methanobacteriati</taxon>
        <taxon>Methanobacteriota</taxon>
        <taxon>Stenosarchaea group</taxon>
        <taxon>Halobacteria</taxon>
        <taxon>Halobacteriales</taxon>
        <taxon>Haloferacaceae</taxon>
        <taxon>Halohasta</taxon>
    </lineage>
</organism>
<evidence type="ECO:0000313" key="2">
    <source>
        <dbReference type="Proteomes" id="UP001597052"/>
    </source>
</evidence>
<protein>
    <submittedName>
        <fullName evidence="1">AAC(3) family N-acetyltransferase</fullName>
    </submittedName>
</protein>